<reference evidence="2 3" key="1">
    <citation type="journal article" date="2011" name="J. Bacteriol.">
        <title>Genome sequence of the obligate intracellular animal pathogen Chlamydia pecorum E58.</title>
        <authorList>
            <person name="Mojica S."/>
            <person name="Huot Creasy H."/>
            <person name="Daugherty S."/>
            <person name="Read T.D."/>
            <person name="Kim T."/>
            <person name="Kaltenboeck B."/>
            <person name="Bavoil P."/>
            <person name="Myers G.S."/>
        </authorList>
    </citation>
    <scope>NUCLEOTIDE SEQUENCE [LARGE SCALE GENOMIC DNA]</scope>
    <source>
        <strain evidence="2 3">E58</strain>
    </source>
</reference>
<keyword evidence="1" id="KW-0472">Membrane</keyword>
<feature type="transmembrane region" description="Helical" evidence="1">
    <location>
        <begin position="47"/>
        <end position="76"/>
    </location>
</feature>
<feature type="transmembrane region" description="Helical" evidence="1">
    <location>
        <begin position="88"/>
        <end position="113"/>
    </location>
</feature>
<feature type="transmembrane region" description="Helical" evidence="1">
    <location>
        <begin position="119"/>
        <end position="137"/>
    </location>
</feature>
<keyword evidence="1" id="KW-1133">Transmembrane helix</keyword>
<organism evidence="2 3">
    <name type="scientific">Chlamydia pecorum (strain ATCC VR-628 / DSM 29919 / E58)</name>
    <name type="common">Chlamydophila pecorum</name>
    <dbReference type="NCBI Taxonomy" id="331635"/>
    <lineage>
        <taxon>Bacteria</taxon>
        <taxon>Pseudomonadati</taxon>
        <taxon>Chlamydiota</taxon>
        <taxon>Chlamydiia</taxon>
        <taxon>Chlamydiales</taxon>
        <taxon>Chlamydiaceae</taxon>
        <taxon>Chlamydia/Chlamydophila group</taxon>
        <taxon>Chlamydia</taxon>
    </lineage>
</organism>
<evidence type="ECO:0000256" key="1">
    <source>
        <dbReference type="SAM" id="Phobius"/>
    </source>
</evidence>
<dbReference type="EMBL" id="CP002608">
    <property type="protein sequence ID" value="AEB41593.1"/>
    <property type="molecule type" value="Genomic_DNA"/>
</dbReference>
<keyword evidence="3" id="KW-1185">Reference proteome</keyword>
<dbReference type="RefSeq" id="WP_013712671.1">
    <property type="nucleotide sequence ID" value="NC_015408.1"/>
</dbReference>
<sequence length="163" mass="17642">MDSCTTCQTCQNGASLYLNYLFPERLIATKAQNYAMRYPKVAMTIEVLASVVFGVLKILTIPIMAISASALLLLQAAIKGCMHKGQEALSYLTAWGINLLVLAFLVIMIFAAITVPPEVVFFSLCLGVSLGASSTLLQIHKRLFPVLDTPPPPSPIPVENKSE</sequence>
<dbReference type="Pfam" id="PF17459">
    <property type="entry name" value="DUF5422"/>
    <property type="match status" value="1"/>
</dbReference>
<accession>A0AA34RD82</accession>
<dbReference type="Proteomes" id="UP000008305">
    <property type="component" value="Chromosome"/>
</dbReference>
<dbReference type="AlphaFoldDB" id="A0AA34RD82"/>
<name>A0AA34RD82_CHLPE</name>
<evidence type="ECO:0000313" key="3">
    <source>
        <dbReference type="Proteomes" id="UP000008305"/>
    </source>
</evidence>
<protein>
    <submittedName>
        <fullName evidence="2">Uncharacterized protein</fullName>
    </submittedName>
</protein>
<keyword evidence="1" id="KW-0812">Transmembrane</keyword>
<dbReference type="KEGG" id="cpm:G5S_0632"/>
<evidence type="ECO:0000313" key="2">
    <source>
        <dbReference type="EMBL" id="AEB41593.1"/>
    </source>
</evidence>
<dbReference type="InterPro" id="IPR035358">
    <property type="entry name" value="DUF5422"/>
</dbReference>
<gene>
    <name evidence="2" type="ordered locus">G5S_0632</name>
</gene>
<proteinExistence type="predicted"/>